<accession>A0A512J9I3</accession>
<reference evidence="2" key="4">
    <citation type="submission" date="2023-01" db="EMBL/GenBank/DDBJ databases">
        <title>Draft genome sequence of Methylobacterium oxalidis strain NBRC 107715.</title>
        <authorList>
            <person name="Sun Q."/>
            <person name="Mori K."/>
        </authorList>
    </citation>
    <scope>NUCLEOTIDE SEQUENCE</scope>
    <source>
        <strain evidence="2">NBRC 107715</strain>
    </source>
</reference>
<proteinExistence type="predicted"/>
<dbReference type="EMBL" id="BSPK01000100">
    <property type="protein sequence ID" value="GLS66227.1"/>
    <property type="molecule type" value="Genomic_DNA"/>
</dbReference>
<dbReference type="RefSeq" id="WP_238179932.1">
    <property type="nucleotide sequence ID" value="NZ_BJZU01000111.1"/>
</dbReference>
<reference evidence="4" key="2">
    <citation type="journal article" date="2019" name="Int. J. Syst. Evol. Microbiol.">
        <title>The Global Catalogue of Microorganisms (GCM) 10K type strain sequencing project: providing services to taxonomists for standard genome sequencing and annotation.</title>
        <authorList>
            <consortium name="The Broad Institute Genomics Platform"/>
            <consortium name="The Broad Institute Genome Sequencing Center for Infectious Disease"/>
            <person name="Wu L."/>
            <person name="Ma J."/>
        </authorList>
    </citation>
    <scope>NUCLEOTIDE SEQUENCE [LARGE SCALE GENOMIC DNA]</scope>
    <source>
        <strain evidence="4">NBRC 107715</strain>
    </source>
</reference>
<reference evidence="1 3" key="3">
    <citation type="submission" date="2019-07" db="EMBL/GenBank/DDBJ databases">
        <title>Whole genome shotgun sequence of Methylobacterium oxalidis NBRC 107715.</title>
        <authorList>
            <person name="Hosoyama A."/>
            <person name="Uohara A."/>
            <person name="Ohji S."/>
            <person name="Ichikawa N."/>
        </authorList>
    </citation>
    <scope>NUCLEOTIDE SEQUENCE [LARGE SCALE GENOMIC DNA]</scope>
    <source>
        <strain evidence="1 3">NBRC 107715</strain>
    </source>
</reference>
<name>A0A512J9I3_9HYPH</name>
<dbReference type="AlphaFoldDB" id="A0A512J9I3"/>
<evidence type="ECO:0000313" key="1">
    <source>
        <dbReference type="EMBL" id="GEP06613.1"/>
    </source>
</evidence>
<evidence type="ECO:0000313" key="2">
    <source>
        <dbReference type="EMBL" id="GLS66227.1"/>
    </source>
</evidence>
<protein>
    <submittedName>
        <fullName evidence="1">Uncharacterized protein</fullName>
    </submittedName>
</protein>
<dbReference type="EMBL" id="BJZU01000111">
    <property type="protein sequence ID" value="GEP06613.1"/>
    <property type="molecule type" value="Genomic_DNA"/>
</dbReference>
<comment type="caution">
    <text evidence="1">The sequence shown here is derived from an EMBL/GenBank/DDBJ whole genome shotgun (WGS) entry which is preliminary data.</text>
</comment>
<organism evidence="1 3">
    <name type="scientific">Methylobacterium oxalidis</name>
    <dbReference type="NCBI Taxonomy" id="944322"/>
    <lineage>
        <taxon>Bacteria</taxon>
        <taxon>Pseudomonadati</taxon>
        <taxon>Pseudomonadota</taxon>
        <taxon>Alphaproteobacteria</taxon>
        <taxon>Hyphomicrobiales</taxon>
        <taxon>Methylobacteriaceae</taxon>
        <taxon>Methylobacterium</taxon>
    </lineage>
</organism>
<dbReference type="Proteomes" id="UP001156856">
    <property type="component" value="Unassembled WGS sequence"/>
</dbReference>
<keyword evidence="4" id="KW-1185">Reference proteome</keyword>
<dbReference type="Proteomes" id="UP000321960">
    <property type="component" value="Unassembled WGS sequence"/>
</dbReference>
<reference evidence="2" key="1">
    <citation type="journal article" date="2014" name="Int. J. Syst. Evol. Microbiol.">
        <title>Complete genome of a new Firmicutes species belonging to the dominant human colonic microbiota ('Ruminococcus bicirculans') reveals two chromosomes and a selective capacity to utilize plant glucans.</title>
        <authorList>
            <consortium name="NISC Comparative Sequencing Program"/>
            <person name="Wegmann U."/>
            <person name="Louis P."/>
            <person name="Goesmann A."/>
            <person name="Henrissat B."/>
            <person name="Duncan S.H."/>
            <person name="Flint H.J."/>
        </authorList>
    </citation>
    <scope>NUCLEOTIDE SEQUENCE</scope>
    <source>
        <strain evidence="2">NBRC 107715</strain>
    </source>
</reference>
<sequence length="79" mass="8830">MRDADNDSSDQSPGWLLKCIGIARLTARNLGMGETLNELTPEHWQLVLTNTEARMRLHGLALPDGWQRKLAEHAGRSHA</sequence>
<evidence type="ECO:0000313" key="3">
    <source>
        <dbReference type="Proteomes" id="UP000321960"/>
    </source>
</evidence>
<gene>
    <name evidence="2" type="ORF">GCM10007888_46090</name>
    <name evidence="1" type="ORF">MOX02_46510</name>
</gene>
<evidence type="ECO:0000313" key="4">
    <source>
        <dbReference type="Proteomes" id="UP001156856"/>
    </source>
</evidence>